<accession>A0A1U8Q1G6</accession>
<dbReference type="GeneID" id="109114135"/>
<name>A0A1U8Q1G6_NELNU</name>
<dbReference type="RefSeq" id="XP_019051875.1">
    <property type="nucleotide sequence ID" value="XM_019196330.1"/>
</dbReference>
<keyword evidence="1" id="KW-0812">Transmembrane</keyword>
<gene>
    <name evidence="4" type="primary">LOC109114135</name>
</gene>
<reference evidence="4" key="1">
    <citation type="submission" date="2025-08" db="UniProtKB">
        <authorList>
            <consortium name="RefSeq"/>
        </authorList>
    </citation>
    <scope>IDENTIFICATION</scope>
</reference>
<proteinExistence type="predicted"/>
<dbReference type="InterPro" id="IPR013103">
    <property type="entry name" value="RVT_2"/>
</dbReference>
<sequence length="189" mass="21134">MVFSSQLSSPPSGFCMSAAYVLGILLTGSSLFALDAFVSSLGRTFSLKDLDPAHYFLVMEITAQPHGIILTQWQYILDLLKRASMAKAKPLTSPMAMNSKLSMVGGDSLSDPLEYWNIVVLEYLWCTPISYYYTARYLVLHQQSLSVSSLSDKATMKWIVRYLKNTIDRGRHFYSTSALLTLQAFSDAD</sequence>
<keyword evidence="3" id="KW-1185">Reference proteome</keyword>
<dbReference type="Proteomes" id="UP000189703">
    <property type="component" value="Unplaced"/>
</dbReference>
<evidence type="ECO:0000313" key="3">
    <source>
        <dbReference type="Proteomes" id="UP000189703"/>
    </source>
</evidence>
<evidence type="ECO:0000256" key="1">
    <source>
        <dbReference type="SAM" id="Phobius"/>
    </source>
</evidence>
<dbReference type="Pfam" id="PF07727">
    <property type="entry name" value="RVT_2"/>
    <property type="match status" value="1"/>
</dbReference>
<dbReference type="KEGG" id="nnu:109114135"/>
<feature type="transmembrane region" description="Helical" evidence="1">
    <location>
        <begin position="20"/>
        <end position="38"/>
    </location>
</feature>
<evidence type="ECO:0000259" key="2">
    <source>
        <dbReference type="Pfam" id="PF07727"/>
    </source>
</evidence>
<keyword evidence="1" id="KW-1133">Transmembrane helix</keyword>
<organism evidence="3 4">
    <name type="scientific">Nelumbo nucifera</name>
    <name type="common">Sacred lotus</name>
    <dbReference type="NCBI Taxonomy" id="4432"/>
    <lineage>
        <taxon>Eukaryota</taxon>
        <taxon>Viridiplantae</taxon>
        <taxon>Streptophyta</taxon>
        <taxon>Embryophyta</taxon>
        <taxon>Tracheophyta</taxon>
        <taxon>Spermatophyta</taxon>
        <taxon>Magnoliopsida</taxon>
        <taxon>Proteales</taxon>
        <taxon>Nelumbonaceae</taxon>
        <taxon>Nelumbo</taxon>
    </lineage>
</organism>
<feature type="domain" description="Reverse transcriptase Ty1/copia-type" evidence="2">
    <location>
        <begin position="18"/>
        <end position="95"/>
    </location>
</feature>
<dbReference type="AlphaFoldDB" id="A0A1U8Q1G6"/>
<evidence type="ECO:0000313" key="4">
    <source>
        <dbReference type="RefSeq" id="XP_019051875.1"/>
    </source>
</evidence>
<keyword evidence="1" id="KW-0472">Membrane</keyword>
<protein>
    <submittedName>
        <fullName evidence="4">Uncharacterized protein LOC109114135</fullName>
    </submittedName>
</protein>
<dbReference type="InParanoid" id="A0A1U8Q1G6"/>